<dbReference type="InterPro" id="IPR029045">
    <property type="entry name" value="ClpP/crotonase-like_dom_sf"/>
</dbReference>
<dbReference type="PANTHER" id="PTHR43802:SF1">
    <property type="entry name" value="IP11341P-RELATED"/>
    <property type="match status" value="1"/>
</dbReference>
<dbReference type="InterPro" id="IPR001753">
    <property type="entry name" value="Enoyl-CoA_hydra/iso"/>
</dbReference>
<comment type="caution">
    <text evidence="3">The sequence shown here is derived from an EMBL/GenBank/DDBJ whole genome shotgun (WGS) entry which is preliminary data.</text>
</comment>
<organism evidence="3 4">
    <name type="scientific">Pseudaquabacterium pictum</name>
    <dbReference type="NCBI Taxonomy" id="2315236"/>
    <lineage>
        <taxon>Bacteria</taxon>
        <taxon>Pseudomonadati</taxon>
        <taxon>Pseudomonadota</taxon>
        <taxon>Betaproteobacteria</taxon>
        <taxon>Burkholderiales</taxon>
        <taxon>Sphaerotilaceae</taxon>
        <taxon>Pseudaquabacterium</taxon>
    </lineage>
</organism>
<name>A0A480AST8_9BURK</name>
<sequence length="279" mass="30375">MTDLVHLLVDQPLPGVSRLTLNRPEKRNALNNQLRGELLAMLEQNDRDEAVRVTILRGAGPAFCAGYDLSADNRQGQPYHTAGGLGQWPRHVVDGWFRIWDLAKPVIAQVHGWCLAGGSELATACDLVYVADDARIGYPPVRLRSPPDMQFHPWTMGMRQAMESMLTGDALSGQEAAARGWANRAHPADALDAEVLAVAGRVAQLPIELAAINKRSVHRAMEIMGLRAAIRAGTELQALAFQTPASQAYMGRFRRDGESVSALLSERDAAFGDYREGGG</sequence>
<accession>A0A480AST8</accession>
<dbReference type="AlphaFoldDB" id="A0A480AST8"/>
<dbReference type="InterPro" id="IPR018376">
    <property type="entry name" value="Enoyl-CoA_hyd/isom_CS"/>
</dbReference>
<evidence type="ECO:0000256" key="2">
    <source>
        <dbReference type="RuleBase" id="RU003707"/>
    </source>
</evidence>
<dbReference type="OrthoDB" id="9807606at2"/>
<reference evidence="4" key="1">
    <citation type="submission" date="2019-03" db="EMBL/GenBank/DDBJ databases">
        <title>Aquabacterium pictum sp.nov., the first bacteriochlorophyll a-containing freshwater bacterium in the genus Aquabacterium of the class Betaproteobacteria.</title>
        <authorList>
            <person name="Hirose S."/>
            <person name="Tank M."/>
            <person name="Hara E."/>
            <person name="Tamaki H."/>
            <person name="Takaichi S."/>
            <person name="Haruta S."/>
            <person name="Hanada S."/>
        </authorList>
    </citation>
    <scope>NUCLEOTIDE SEQUENCE [LARGE SCALE GENOMIC DNA]</scope>
    <source>
        <strain evidence="4">W35</strain>
    </source>
</reference>
<keyword evidence="4" id="KW-1185">Reference proteome</keyword>
<dbReference type="SUPFAM" id="SSF52096">
    <property type="entry name" value="ClpP/crotonase"/>
    <property type="match status" value="1"/>
</dbReference>
<dbReference type="CDD" id="cd06558">
    <property type="entry name" value="crotonase-like"/>
    <property type="match status" value="1"/>
</dbReference>
<evidence type="ECO:0000313" key="3">
    <source>
        <dbReference type="EMBL" id="GCL63152.1"/>
    </source>
</evidence>
<dbReference type="Gene3D" id="3.90.226.10">
    <property type="entry name" value="2-enoyl-CoA Hydratase, Chain A, domain 1"/>
    <property type="match status" value="1"/>
</dbReference>
<dbReference type="EMBL" id="BJCL01000004">
    <property type="protein sequence ID" value="GCL63152.1"/>
    <property type="molecule type" value="Genomic_DNA"/>
</dbReference>
<protein>
    <submittedName>
        <fullName evidence="3">Enoyl-CoA hydratase</fullName>
    </submittedName>
</protein>
<dbReference type="Pfam" id="PF00378">
    <property type="entry name" value="ECH_1"/>
    <property type="match status" value="1"/>
</dbReference>
<dbReference type="PROSITE" id="PS00166">
    <property type="entry name" value="ENOYL_COA_HYDRATASE"/>
    <property type="match status" value="1"/>
</dbReference>
<dbReference type="PANTHER" id="PTHR43802">
    <property type="entry name" value="ENOYL-COA HYDRATASE"/>
    <property type="match status" value="1"/>
</dbReference>
<proteinExistence type="inferred from homology"/>
<evidence type="ECO:0000313" key="4">
    <source>
        <dbReference type="Proteomes" id="UP000301751"/>
    </source>
</evidence>
<dbReference type="Proteomes" id="UP000301751">
    <property type="component" value="Unassembled WGS sequence"/>
</dbReference>
<evidence type="ECO:0000256" key="1">
    <source>
        <dbReference type="ARBA" id="ARBA00005254"/>
    </source>
</evidence>
<dbReference type="RefSeq" id="WP_137732888.1">
    <property type="nucleotide sequence ID" value="NZ_BJCL01000004.1"/>
</dbReference>
<comment type="similarity">
    <text evidence="1 2">Belongs to the enoyl-CoA hydratase/isomerase family.</text>
</comment>
<gene>
    <name evidence="3" type="ORF">AQPW35_22330</name>
</gene>
<dbReference type="GO" id="GO:0003824">
    <property type="term" value="F:catalytic activity"/>
    <property type="evidence" value="ECO:0007669"/>
    <property type="project" value="InterPro"/>
</dbReference>